<evidence type="ECO:0000313" key="2">
    <source>
        <dbReference type="EMBL" id="GFT89152.1"/>
    </source>
</evidence>
<dbReference type="EMBL" id="BMAW01120398">
    <property type="protein sequence ID" value="GFT89152.1"/>
    <property type="molecule type" value="Genomic_DNA"/>
</dbReference>
<name>A0A8X6PXV9_NEPPI</name>
<gene>
    <name evidence="2" type="ORF">NPIL_273201</name>
</gene>
<accession>A0A8X6PXV9</accession>
<keyword evidence="1" id="KW-0812">Transmembrane</keyword>
<protein>
    <submittedName>
        <fullName evidence="2">Uncharacterized protein</fullName>
    </submittedName>
</protein>
<evidence type="ECO:0000256" key="1">
    <source>
        <dbReference type="SAM" id="Phobius"/>
    </source>
</evidence>
<proteinExistence type="predicted"/>
<dbReference type="AlphaFoldDB" id="A0A8X6PXV9"/>
<keyword evidence="1" id="KW-1133">Transmembrane helix</keyword>
<evidence type="ECO:0000313" key="3">
    <source>
        <dbReference type="Proteomes" id="UP000887013"/>
    </source>
</evidence>
<comment type="caution">
    <text evidence="2">The sequence shown here is derived from an EMBL/GenBank/DDBJ whole genome shotgun (WGS) entry which is preliminary data.</text>
</comment>
<organism evidence="2 3">
    <name type="scientific">Nephila pilipes</name>
    <name type="common">Giant wood spider</name>
    <name type="synonym">Nephila maculata</name>
    <dbReference type="NCBI Taxonomy" id="299642"/>
    <lineage>
        <taxon>Eukaryota</taxon>
        <taxon>Metazoa</taxon>
        <taxon>Ecdysozoa</taxon>
        <taxon>Arthropoda</taxon>
        <taxon>Chelicerata</taxon>
        <taxon>Arachnida</taxon>
        <taxon>Araneae</taxon>
        <taxon>Araneomorphae</taxon>
        <taxon>Entelegynae</taxon>
        <taxon>Araneoidea</taxon>
        <taxon>Nephilidae</taxon>
        <taxon>Nephila</taxon>
    </lineage>
</organism>
<reference evidence="2" key="1">
    <citation type="submission" date="2020-08" db="EMBL/GenBank/DDBJ databases">
        <title>Multicomponent nature underlies the extraordinary mechanical properties of spider dragline silk.</title>
        <authorList>
            <person name="Kono N."/>
            <person name="Nakamura H."/>
            <person name="Mori M."/>
            <person name="Yoshida Y."/>
            <person name="Ohtoshi R."/>
            <person name="Malay A.D."/>
            <person name="Moran D.A.P."/>
            <person name="Tomita M."/>
            <person name="Numata K."/>
            <person name="Arakawa K."/>
        </authorList>
    </citation>
    <scope>NUCLEOTIDE SEQUENCE</scope>
</reference>
<dbReference type="Proteomes" id="UP000887013">
    <property type="component" value="Unassembled WGS sequence"/>
</dbReference>
<feature type="transmembrane region" description="Helical" evidence="1">
    <location>
        <begin position="20"/>
        <end position="45"/>
    </location>
</feature>
<keyword evidence="1" id="KW-0472">Membrane</keyword>
<sequence>MCYLSTRTTPSSPKGLKWFLRMWCTTFYLVGSSFATALNIGYTFVPQVNDFFVESFKKYPILNVLGCLEGSSVPNDILLKKWIQEFVDKVQHQRRLEARYSDMMYVSPDDKSAERMPEIITLSLLERTDKPPEIISTLVERMLYILKKNVKSEPSEEDVRFFLRKDTTKTTHEKPEVGGFVMLFPNHHPKICLEPSEIVPITSYRGGILSQLGQLLPDQDKFDVPHFQQFVYLEPAEFDNDDMQEVAEKGHGAFLQAFWVEYGKAKLYLLARAAWEAHGRQMIPQWIKLSQTVRDSIYGDKWLNTIFEIPDKCTICLQTMHWAEKIAEKGYEAFSYLIWKDYGITKLYYLLLKAWNEHRLQHLDRWMPIAQNVMDSVDGSPPPSKHQSIVPSACKRCYGRELPCVDIPSTWIA</sequence>
<keyword evidence="3" id="KW-1185">Reference proteome</keyword>